<feature type="domain" description="DUF3592" evidence="2">
    <location>
        <begin position="50"/>
        <end position="105"/>
    </location>
</feature>
<dbReference type="RefSeq" id="WP_078075327.1">
    <property type="nucleotide sequence ID" value="NZ_CP018047.1"/>
</dbReference>
<keyword evidence="1" id="KW-0472">Membrane</keyword>
<dbReference type="InterPro" id="IPR021994">
    <property type="entry name" value="DUF3592"/>
</dbReference>
<gene>
    <name evidence="3" type="ORF">BBN63_11550</name>
</gene>
<evidence type="ECO:0000259" key="2">
    <source>
        <dbReference type="Pfam" id="PF12158"/>
    </source>
</evidence>
<dbReference type="AlphaFoldDB" id="A0A1U9QRB0"/>
<keyword evidence="1" id="KW-1133">Transmembrane helix</keyword>
<organism evidence="3 4">
    <name type="scientific">Streptomyces niveus</name>
    <name type="common">Streptomyces spheroides</name>
    <dbReference type="NCBI Taxonomy" id="193462"/>
    <lineage>
        <taxon>Bacteria</taxon>
        <taxon>Bacillati</taxon>
        <taxon>Actinomycetota</taxon>
        <taxon>Actinomycetes</taxon>
        <taxon>Kitasatosporales</taxon>
        <taxon>Streptomycetaceae</taxon>
        <taxon>Streptomyces</taxon>
    </lineage>
</organism>
<dbReference type="KEGG" id="snw:BBN63_11550"/>
<reference evidence="3 4" key="1">
    <citation type="submission" date="2016-11" db="EMBL/GenBank/DDBJ databases">
        <title>Complete genome sequence of Streptomyces niveus SCSIO 3406.</title>
        <authorList>
            <person name="Zhu Q."/>
            <person name="Cheng W."/>
            <person name="Song Y."/>
            <person name="Li Q."/>
            <person name="Ju J."/>
        </authorList>
    </citation>
    <scope>NUCLEOTIDE SEQUENCE [LARGE SCALE GENOMIC DNA]</scope>
    <source>
        <strain evidence="3 4">SCSIO 3406</strain>
    </source>
</reference>
<accession>A0A1U9QRB0</accession>
<evidence type="ECO:0000313" key="3">
    <source>
        <dbReference type="EMBL" id="AQU66786.1"/>
    </source>
</evidence>
<feature type="transmembrane region" description="Helical" evidence="1">
    <location>
        <begin position="117"/>
        <end position="139"/>
    </location>
</feature>
<dbReference type="OrthoDB" id="4313584at2"/>
<keyword evidence="4" id="KW-1185">Reference proteome</keyword>
<evidence type="ECO:0000313" key="4">
    <source>
        <dbReference type="Proteomes" id="UP000189677"/>
    </source>
</evidence>
<keyword evidence="1" id="KW-0812">Transmembrane</keyword>
<proteinExistence type="predicted"/>
<protein>
    <recommendedName>
        <fullName evidence="2">DUF3592 domain-containing protein</fullName>
    </recommendedName>
</protein>
<dbReference type="Pfam" id="PF12158">
    <property type="entry name" value="DUF3592"/>
    <property type="match status" value="1"/>
</dbReference>
<sequence>MVVPGGDYLFFGGMILLFGWLATHYARRLSGVNRALRKGIRAEGVCVRIEQEPYNRSDARQYFFTFRLPDGRQIEFEDLASRSIRVGDPVTVTYDPAAPERTATVAGRGNWSPVLQYGLLVVGCGLAAAGFAAVLLFTVV</sequence>
<dbReference type="EMBL" id="CP018047">
    <property type="protein sequence ID" value="AQU66786.1"/>
    <property type="molecule type" value="Genomic_DNA"/>
</dbReference>
<dbReference type="Proteomes" id="UP000189677">
    <property type="component" value="Chromosome"/>
</dbReference>
<feature type="transmembrane region" description="Helical" evidence="1">
    <location>
        <begin position="6"/>
        <end position="26"/>
    </location>
</feature>
<evidence type="ECO:0000256" key="1">
    <source>
        <dbReference type="SAM" id="Phobius"/>
    </source>
</evidence>
<name>A0A1U9QRB0_STRNV</name>